<dbReference type="FunFam" id="1.10.10.60:FF:000394">
    <property type="entry name" value="MYB transcription factor"/>
    <property type="match status" value="1"/>
</dbReference>
<evidence type="ECO:0000256" key="3">
    <source>
        <dbReference type="ARBA" id="ARBA00023015"/>
    </source>
</evidence>
<evidence type="ECO:0000313" key="9">
    <source>
        <dbReference type="EMBL" id="KAG0562591.1"/>
    </source>
</evidence>
<evidence type="ECO:0000256" key="1">
    <source>
        <dbReference type="ARBA" id="ARBA00004123"/>
    </source>
</evidence>
<keyword evidence="5" id="KW-0804">Transcription</keyword>
<dbReference type="EMBL" id="CM026430">
    <property type="protein sequence ID" value="KAG0562591.1"/>
    <property type="molecule type" value="Genomic_DNA"/>
</dbReference>
<dbReference type="PROSITE" id="PS51294">
    <property type="entry name" value="HTH_MYB"/>
    <property type="match status" value="1"/>
</dbReference>
<dbReference type="Pfam" id="PF00249">
    <property type="entry name" value="Myb_DNA-binding"/>
    <property type="match status" value="1"/>
</dbReference>
<dbReference type="PANTHER" id="PTHR47998:SF53">
    <property type="entry name" value="MYB TRANSCRIPTION FACTOR"/>
    <property type="match status" value="1"/>
</dbReference>
<dbReference type="SUPFAM" id="SSF46689">
    <property type="entry name" value="Homeodomain-like"/>
    <property type="match status" value="1"/>
</dbReference>
<evidence type="ECO:0000259" key="8">
    <source>
        <dbReference type="PROSITE" id="PS51294"/>
    </source>
</evidence>
<evidence type="ECO:0000313" key="10">
    <source>
        <dbReference type="Proteomes" id="UP000822688"/>
    </source>
</evidence>
<feature type="domain" description="Myb-like" evidence="7">
    <location>
        <begin position="5"/>
        <end position="55"/>
    </location>
</feature>
<evidence type="ECO:0000256" key="5">
    <source>
        <dbReference type="ARBA" id="ARBA00023163"/>
    </source>
</evidence>
<gene>
    <name evidence="9" type="ORF">KC19_9G158400</name>
</gene>
<feature type="domain" description="HTH myb-type" evidence="8">
    <location>
        <begin position="5"/>
        <end position="59"/>
    </location>
</feature>
<keyword evidence="6" id="KW-0539">Nucleus</keyword>
<dbReference type="GO" id="GO:0030154">
    <property type="term" value="P:cell differentiation"/>
    <property type="evidence" value="ECO:0007669"/>
    <property type="project" value="TreeGrafter"/>
</dbReference>
<dbReference type="GO" id="GO:0005634">
    <property type="term" value="C:nucleus"/>
    <property type="evidence" value="ECO:0007669"/>
    <property type="project" value="UniProtKB-SubCell"/>
</dbReference>
<organism evidence="9 10">
    <name type="scientific">Ceratodon purpureus</name>
    <name type="common">Fire moss</name>
    <name type="synonym">Dicranum purpureum</name>
    <dbReference type="NCBI Taxonomy" id="3225"/>
    <lineage>
        <taxon>Eukaryota</taxon>
        <taxon>Viridiplantae</taxon>
        <taxon>Streptophyta</taxon>
        <taxon>Embryophyta</taxon>
        <taxon>Bryophyta</taxon>
        <taxon>Bryophytina</taxon>
        <taxon>Bryopsida</taxon>
        <taxon>Dicranidae</taxon>
        <taxon>Pseudoditrichales</taxon>
        <taxon>Ditrichaceae</taxon>
        <taxon>Ceratodon</taxon>
    </lineage>
</organism>
<dbReference type="GO" id="GO:0006355">
    <property type="term" value="P:regulation of DNA-templated transcription"/>
    <property type="evidence" value="ECO:0007669"/>
    <property type="project" value="TreeGrafter"/>
</dbReference>
<keyword evidence="3" id="KW-0805">Transcription regulation</keyword>
<evidence type="ECO:0000259" key="7">
    <source>
        <dbReference type="PROSITE" id="PS50090"/>
    </source>
</evidence>
<dbReference type="InterPro" id="IPR001005">
    <property type="entry name" value="SANT/Myb"/>
</dbReference>
<dbReference type="Proteomes" id="UP000822688">
    <property type="component" value="Chromosome 9"/>
</dbReference>
<comment type="subcellular location">
    <subcellularLocation>
        <location evidence="1">Nucleus</location>
    </subcellularLocation>
</comment>
<dbReference type="InterPro" id="IPR015495">
    <property type="entry name" value="Myb_TF_plants"/>
</dbReference>
<evidence type="ECO:0000256" key="2">
    <source>
        <dbReference type="ARBA" id="ARBA00022737"/>
    </source>
</evidence>
<dbReference type="CDD" id="cd00167">
    <property type="entry name" value="SANT"/>
    <property type="match status" value="1"/>
</dbReference>
<proteinExistence type="predicted"/>
<evidence type="ECO:0000256" key="4">
    <source>
        <dbReference type="ARBA" id="ARBA00023125"/>
    </source>
</evidence>
<keyword evidence="10" id="KW-1185">Reference proteome</keyword>
<dbReference type="Gene3D" id="1.10.10.60">
    <property type="entry name" value="Homeodomain-like"/>
    <property type="match status" value="1"/>
</dbReference>
<dbReference type="InterPro" id="IPR009057">
    <property type="entry name" value="Homeodomain-like_sf"/>
</dbReference>
<protein>
    <submittedName>
        <fullName evidence="9">Uncharacterized protein</fullName>
    </submittedName>
</protein>
<dbReference type="PROSITE" id="PS50090">
    <property type="entry name" value="MYB_LIKE"/>
    <property type="match status" value="1"/>
</dbReference>
<accession>A0A8T0GSD8</accession>
<dbReference type="GO" id="GO:0000976">
    <property type="term" value="F:transcription cis-regulatory region binding"/>
    <property type="evidence" value="ECO:0007669"/>
    <property type="project" value="TreeGrafter"/>
</dbReference>
<dbReference type="PANTHER" id="PTHR47998">
    <property type="entry name" value="TRANSCRIPTION FACTOR MYB51-LIKE ISOFORM X1"/>
    <property type="match status" value="1"/>
</dbReference>
<sequence length="232" mass="26419">MNYLRPNVKRGNFTPDEDELIIKLHSLLGNRWALIAGRIPGRTDNDIKNYWNSRLKRKLQYASEANLFTQRIVLTTPSALYPCLDSLAQVKAEPYANSSPDSSKSKIQKAGTSIIEDFQAHTWVNNSSVEISTFKSPEDATFSEFSGLECDHHSVEEYLDPWSRRLRKDADGRSGLVHKEQQEPYSPESILSERAQAVGDQLHYDYLTSFGTLESDFVDTRVTSFQNVVYCM</sequence>
<keyword evidence="2" id="KW-0677">Repeat</keyword>
<dbReference type="AlphaFoldDB" id="A0A8T0GSD8"/>
<keyword evidence="4" id="KW-0238">DNA-binding</keyword>
<name>A0A8T0GSD8_CERPU</name>
<evidence type="ECO:0000256" key="6">
    <source>
        <dbReference type="ARBA" id="ARBA00023242"/>
    </source>
</evidence>
<dbReference type="SMART" id="SM00717">
    <property type="entry name" value="SANT"/>
    <property type="match status" value="1"/>
</dbReference>
<comment type="caution">
    <text evidence="9">The sequence shown here is derived from an EMBL/GenBank/DDBJ whole genome shotgun (WGS) entry which is preliminary data.</text>
</comment>
<dbReference type="InterPro" id="IPR017930">
    <property type="entry name" value="Myb_dom"/>
</dbReference>
<reference evidence="9" key="1">
    <citation type="submission" date="2020-06" db="EMBL/GenBank/DDBJ databases">
        <title>WGS assembly of Ceratodon purpureus strain R40.</title>
        <authorList>
            <person name="Carey S.B."/>
            <person name="Jenkins J."/>
            <person name="Shu S."/>
            <person name="Lovell J.T."/>
            <person name="Sreedasyam A."/>
            <person name="Maumus F."/>
            <person name="Tiley G.P."/>
            <person name="Fernandez-Pozo N."/>
            <person name="Barry K."/>
            <person name="Chen C."/>
            <person name="Wang M."/>
            <person name="Lipzen A."/>
            <person name="Daum C."/>
            <person name="Saski C.A."/>
            <person name="Payton A.C."/>
            <person name="Mcbreen J.C."/>
            <person name="Conrad R.E."/>
            <person name="Kollar L.M."/>
            <person name="Olsson S."/>
            <person name="Huttunen S."/>
            <person name="Landis J.B."/>
            <person name="Wickett N.J."/>
            <person name="Johnson M.G."/>
            <person name="Rensing S.A."/>
            <person name="Grimwood J."/>
            <person name="Schmutz J."/>
            <person name="Mcdaniel S.F."/>
        </authorList>
    </citation>
    <scope>NUCLEOTIDE SEQUENCE</scope>
    <source>
        <strain evidence="9">R40</strain>
    </source>
</reference>